<dbReference type="InterPro" id="IPR044911">
    <property type="entry name" value="V-type_ATPase_csu/dsu_dom_3"/>
</dbReference>
<protein>
    <submittedName>
        <fullName evidence="3">V-type ATPase subunit</fullName>
    </submittedName>
</protein>
<dbReference type="EMBL" id="DVMW01000024">
    <property type="protein sequence ID" value="HIU35500.1"/>
    <property type="molecule type" value="Genomic_DNA"/>
</dbReference>
<gene>
    <name evidence="3" type="ORF">IAC53_02695</name>
</gene>
<reference evidence="3" key="1">
    <citation type="submission" date="2020-10" db="EMBL/GenBank/DDBJ databases">
        <authorList>
            <person name="Gilroy R."/>
        </authorList>
    </citation>
    <scope>NUCLEOTIDE SEQUENCE</scope>
    <source>
        <strain evidence="3">ChiGjej1B1-19959</strain>
    </source>
</reference>
<keyword evidence="2" id="KW-0406">Ion transport</keyword>
<name>A0A9D1LDG9_9FIRM</name>
<organism evidence="3 4">
    <name type="scientific">Candidatus Fimenecus excrementigallinarum</name>
    <dbReference type="NCBI Taxonomy" id="2840816"/>
    <lineage>
        <taxon>Bacteria</taxon>
        <taxon>Bacillati</taxon>
        <taxon>Bacillota</taxon>
        <taxon>Clostridia</taxon>
        <taxon>Candidatus Fimenecus</taxon>
    </lineage>
</organism>
<keyword evidence="1" id="KW-0813">Transport</keyword>
<proteinExistence type="predicted"/>
<dbReference type="Proteomes" id="UP000824071">
    <property type="component" value="Unassembled WGS sequence"/>
</dbReference>
<evidence type="ECO:0000313" key="3">
    <source>
        <dbReference type="EMBL" id="HIU35500.1"/>
    </source>
</evidence>
<accession>A0A9D1LDG9</accession>
<comment type="caution">
    <text evidence="3">The sequence shown here is derived from an EMBL/GenBank/DDBJ whole genome shotgun (WGS) entry which is preliminary data.</text>
</comment>
<dbReference type="Gene3D" id="1.10.132.50">
    <property type="entry name" value="ATP synthase (C/AC39) subunit, domain 3"/>
    <property type="match status" value="2"/>
</dbReference>
<evidence type="ECO:0000256" key="1">
    <source>
        <dbReference type="ARBA" id="ARBA00022448"/>
    </source>
</evidence>
<sequence length="350" mass="38940">MKKIASLSAGALTAKAHAMYGEILGDDAYREMLGCHSISELAAFLRDRTAYASVFSDLARARIHRARFEALVRKYSMTRIASLAAAEKALGGSLYKTLIMDYDAELLITCAEYLGSEGVGESMQFVPDFFRRNSELDAEALYRARNMDEMDAALEGTPYERLLDGFRAGAPFSVRAYELLVDECVNTRSEALIREQYTGETRKALLAHLRMRADMKTVESLYRMKTYYPQADMRRTGVLSNTVTAFTPTERNALLESADVPALTETLRHTVYGKAAALFSDGVIEHKTGEAQLLACTHALRYSTVPQMVLMGFVGIQQNEMHNLIHIAEGLRYGLAPEEIGAFLVTRARV</sequence>
<dbReference type="SUPFAM" id="SSF103486">
    <property type="entry name" value="V-type ATP synthase subunit C"/>
    <property type="match status" value="1"/>
</dbReference>
<evidence type="ECO:0000256" key="2">
    <source>
        <dbReference type="ARBA" id="ARBA00023065"/>
    </source>
</evidence>
<dbReference type="AlphaFoldDB" id="A0A9D1LDG9"/>
<dbReference type="Pfam" id="PF01992">
    <property type="entry name" value="vATP-synt_AC39"/>
    <property type="match status" value="1"/>
</dbReference>
<evidence type="ECO:0000313" key="4">
    <source>
        <dbReference type="Proteomes" id="UP000824071"/>
    </source>
</evidence>
<dbReference type="InterPro" id="IPR036079">
    <property type="entry name" value="ATPase_csu/dsu_sf"/>
</dbReference>
<dbReference type="GO" id="GO:0046961">
    <property type="term" value="F:proton-transporting ATPase activity, rotational mechanism"/>
    <property type="evidence" value="ECO:0007669"/>
    <property type="project" value="InterPro"/>
</dbReference>
<dbReference type="InterPro" id="IPR002843">
    <property type="entry name" value="ATPase_V0-cplx_csu/dsu"/>
</dbReference>
<reference evidence="3" key="2">
    <citation type="journal article" date="2021" name="PeerJ">
        <title>Extensive microbial diversity within the chicken gut microbiome revealed by metagenomics and culture.</title>
        <authorList>
            <person name="Gilroy R."/>
            <person name="Ravi A."/>
            <person name="Getino M."/>
            <person name="Pursley I."/>
            <person name="Horton D.L."/>
            <person name="Alikhan N.F."/>
            <person name="Baker D."/>
            <person name="Gharbi K."/>
            <person name="Hall N."/>
            <person name="Watson M."/>
            <person name="Adriaenssens E.M."/>
            <person name="Foster-Nyarko E."/>
            <person name="Jarju S."/>
            <person name="Secka A."/>
            <person name="Antonio M."/>
            <person name="Oren A."/>
            <person name="Chaudhuri R.R."/>
            <person name="La Ragione R."/>
            <person name="Hildebrand F."/>
            <person name="Pallen M.J."/>
        </authorList>
    </citation>
    <scope>NUCLEOTIDE SEQUENCE</scope>
    <source>
        <strain evidence="3">ChiGjej1B1-19959</strain>
    </source>
</reference>